<sequence length="223" mass="25126">MTLPLLSLPLSFLPLLLSNLPPPLPLLPPPLPSSLHLYHSSQYHFFHHYPPLSTTTLPPSIATSPPSTTTLLSPPLPSSLHHYLSSFHLYHSSLHLYHSSHYPPPSTSTTPLTTHTPSTSTTPLTTAIPPYFHPCTIPQVASVPITLNSLQSMNERDSPRRMERNKTGKRLINGDGDGKVEFIKKVKKGKYESQGVDVRWGEKEEVKWTPRGRQRWNREREKV</sequence>
<keyword evidence="2" id="KW-0732">Signal</keyword>
<keyword evidence="4" id="KW-1185">Reference proteome</keyword>
<feature type="region of interest" description="Disordered" evidence="1">
    <location>
        <begin position="153"/>
        <end position="174"/>
    </location>
</feature>
<proteinExistence type="predicted"/>
<feature type="signal peptide" evidence="2">
    <location>
        <begin position="1"/>
        <end position="18"/>
    </location>
</feature>
<evidence type="ECO:0000256" key="1">
    <source>
        <dbReference type="SAM" id="MobiDB-lite"/>
    </source>
</evidence>
<feature type="chain" id="PRO_5041915116" evidence="2">
    <location>
        <begin position="19"/>
        <end position="223"/>
    </location>
</feature>
<dbReference type="EMBL" id="JAWQEG010002499">
    <property type="protein sequence ID" value="KAK3871542.1"/>
    <property type="molecule type" value="Genomic_DNA"/>
</dbReference>
<organism evidence="3 4">
    <name type="scientific">Petrolisthes cinctipes</name>
    <name type="common">Flat porcelain crab</name>
    <dbReference type="NCBI Taxonomy" id="88211"/>
    <lineage>
        <taxon>Eukaryota</taxon>
        <taxon>Metazoa</taxon>
        <taxon>Ecdysozoa</taxon>
        <taxon>Arthropoda</taxon>
        <taxon>Crustacea</taxon>
        <taxon>Multicrustacea</taxon>
        <taxon>Malacostraca</taxon>
        <taxon>Eumalacostraca</taxon>
        <taxon>Eucarida</taxon>
        <taxon>Decapoda</taxon>
        <taxon>Pleocyemata</taxon>
        <taxon>Anomura</taxon>
        <taxon>Galatheoidea</taxon>
        <taxon>Porcellanidae</taxon>
        <taxon>Petrolisthes</taxon>
    </lineage>
</organism>
<feature type="compositionally biased region" description="Basic and acidic residues" evidence="1">
    <location>
        <begin position="154"/>
        <end position="166"/>
    </location>
</feature>
<evidence type="ECO:0000256" key="2">
    <source>
        <dbReference type="SAM" id="SignalP"/>
    </source>
</evidence>
<evidence type="ECO:0000313" key="4">
    <source>
        <dbReference type="Proteomes" id="UP001286313"/>
    </source>
</evidence>
<evidence type="ECO:0000313" key="3">
    <source>
        <dbReference type="EMBL" id="KAK3871542.1"/>
    </source>
</evidence>
<dbReference type="Proteomes" id="UP001286313">
    <property type="component" value="Unassembled WGS sequence"/>
</dbReference>
<protein>
    <submittedName>
        <fullName evidence="3">Uncharacterized protein</fullName>
    </submittedName>
</protein>
<accession>A0AAE1FCJ2</accession>
<dbReference type="AlphaFoldDB" id="A0AAE1FCJ2"/>
<feature type="region of interest" description="Disordered" evidence="1">
    <location>
        <begin position="101"/>
        <end position="121"/>
    </location>
</feature>
<reference evidence="3" key="1">
    <citation type="submission" date="2023-10" db="EMBL/GenBank/DDBJ databases">
        <title>Genome assemblies of two species of porcelain crab, Petrolisthes cinctipes and Petrolisthes manimaculis (Anomura: Porcellanidae).</title>
        <authorList>
            <person name="Angst P."/>
        </authorList>
    </citation>
    <scope>NUCLEOTIDE SEQUENCE</scope>
    <source>
        <strain evidence="3">PB745_01</strain>
        <tissue evidence="3">Gill</tissue>
    </source>
</reference>
<gene>
    <name evidence="3" type="ORF">Pcinc_023327</name>
</gene>
<comment type="caution">
    <text evidence="3">The sequence shown here is derived from an EMBL/GenBank/DDBJ whole genome shotgun (WGS) entry which is preliminary data.</text>
</comment>
<name>A0AAE1FCJ2_PETCI</name>